<dbReference type="Gene3D" id="3.30.200.20">
    <property type="entry name" value="Phosphorylase Kinase, domain 1"/>
    <property type="match status" value="1"/>
</dbReference>
<proteinExistence type="predicted"/>
<dbReference type="AlphaFoldDB" id="A7S1E1"/>
<evidence type="ECO:0000313" key="3">
    <source>
        <dbReference type="Proteomes" id="UP000001593"/>
    </source>
</evidence>
<dbReference type="GO" id="GO:0004687">
    <property type="term" value="F:myosin light chain kinase activity"/>
    <property type="evidence" value="ECO:0000318"/>
    <property type="project" value="GO_Central"/>
</dbReference>
<dbReference type="GO" id="GO:0005737">
    <property type="term" value="C:cytoplasm"/>
    <property type="evidence" value="ECO:0000318"/>
    <property type="project" value="GO_Central"/>
</dbReference>
<dbReference type="OMA" id="CARKITN"/>
<dbReference type="SMART" id="SM00220">
    <property type="entry name" value="S_TKc"/>
    <property type="match status" value="1"/>
</dbReference>
<dbReference type="SUPFAM" id="SSF56112">
    <property type="entry name" value="Protein kinase-like (PK-like)"/>
    <property type="match status" value="1"/>
</dbReference>
<dbReference type="Gene3D" id="1.10.510.10">
    <property type="entry name" value="Transferase(Phosphotransferase) domain 1"/>
    <property type="match status" value="1"/>
</dbReference>
<feature type="domain" description="Protein kinase" evidence="1">
    <location>
        <begin position="27"/>
        <end position="198"/>
    </location>
</feature>
<dbReference type="Pfam" id="PF00069">
    <property type="entry name" value="Pkinase"/>
    <property type="match status" value="1"/>
</dbReference>
<protein>
    <recommendedName>
        <fullName evidence="1">Protein kinase domain-containing protein</fullName>
    </recommendedName>
</protein>
<dbReference type="eggNOG" id="KOG0032">
    <property type="taxonomic scope" value="Eukaryota"/>
</dbReference>
<dbReference type="Proteomes" id="UP000001593">
    <property type="component" value="Unassembled WGS sequence"/>
</dbReference>
<dbReference type="InterPro" id="IPR008266">
    <property type="entry name" value="Tyr_kinase_AS"/>
</dbReference>
<dbReference type="GO" id="GO:0007165">
    <property type="term" value="P:signal transduction"/>
    <property type="evidence" value="ECO:0000318"/>
    <property type="project" value="GO_Central"/>
</dbReference>
<dbReference type="InterPro" id="IPR011009">
    <property type="entry name" value="Kinase-like_dom_sf"/>
</dbReference>
<gene>
    <name evidence="2" type="ORF">NEMVEDRAFT_v1g205307</name>
</gene>
<keyword evidence="3" id="KW-1185">Reference proteome</keyword>
<evidence type="ECO:0000313" key="2">
    <source>
        <dbReference type="EMBL" id="EDO42442.1"/>
    </source>
</evidence>
<dbReference type="InParanoid" id="A7S1E1"/>
<dbReference type="HOGENOM" id="CLU_1379611_0_0_1"/>
<accession>A7S1E1</accession>
<reference evidence="2 3" key="1">
    <citation type="journal article" date="2007" name="Science">
        <title>Sea anemone genome reveals ancestral eumetazoan gene repertoire and genomic organization.</title>
        <authorList>
            <person name="Putnam N.H."/>
            <person name="Srivastava M."/>
            <person name="Hellsten U."/>
            <person name="Dirks B."/>
            <person name="Chapman J."/>
            <person name="Salamov A."/>
            <person name="Terry A."/>
            <person name="Shapiro H."/>
            <person name="Lindquist E."/>
            <person name="Kapitonov V.V."/>
            <person name="Jurka J."/>
            <person name="Genikhovich G."/>
            <person name="Grigoriev I.V."/>
            <person name="Lucas S.M."/>
            <person name="Steele R.E."/>
            <person name="Finnerty J.R."/>
            <person name="Technau U."/>
            <person name="Martindale M.Q."/>
            <person name="Rokhsar D.S."/>
        </authorList>
    </citation>
    <scope>NUCLEOTIDE SEQUENCE [LARGE SCALE GENOMIC DNA]</scope>
    <source>
        <strain evidence="3">CH2 X CH6</strain>
    </source>
</reference>
<evidence type="ECO:0000259" key="1">
    <source>
        <dbReference type="PROSITE" id="PS50011"/>
    </source>
</evidence>
<dbReference type="STRING" id="45351.A7S1E1"/>
<sequence>MSKPNNLAKKFGPPTMELKKENPEKTYSFKGELARGKYAVIKRCQETKTKKNLVAKLIKYDKDTEKIAVQEYEIMKDLKHDRLLTVRDAFHVRKYVVIMMDIVEGKNCLEFLGDKPRANEEDAAFVMRQTLDALKYLHSNNIVHLDVRPANLMVKKDYTLKLIDYGCARKITNEGGDLVDAVGVTEFADCNRTTIYSM</sequence>
<organism evidence="2 3">
    <name type="scientific">Nematostella vectensis</name>
    <name type="common">Starlet sea anemone</name>
    <dbReference type="NCBI Taxonomy" id="45351"/>
    <lineage>
        <taxon>Eukaryota</taxon>
        <taxon>Metazoa</taxon>
        <taxon>Cnidaria</taxon>
        <taxon>Anthozoa</taxon>
        <taxon>Hexacorallia</taxon>
        <taxon>Actiniaria</taxon>
        <taxon>Edwardsiidae</taxon>
        <taxon>Nematostella</taxon>
    </lineage>
</organism>
<name>A7S1E1_NEMVE</name>
<dbReference type="InterPro" id="IPR000719">
    <property type="entry name" value="Prot_kinase_dom"/>
</dbReference>
<dbReference type="PROSITE" id="PS00109">
    <property type="entry name" value="PROTEIN_KINASE_TYR"/>
    <property type="match status" value="1"/>
</dbReference>
<dbReference type="PROSITE" id="PS50011">
    <property type="entry name" value="PROTEIN_KINASE_DOM"/>
    <property type="match status" value="1"/>
</dbReference>
<dbReference type="GO" id="GO:0005524">
    <property type="term" value="F:ATP binding"/>
    <property type="evidence" value="ECO:0007669"/>
    <property type="project" value="InterPro"/>
</dbReference>
<dbReference type="EMBL" id="DS469564">
    <property type="protein sequence ID" value="EDO42442.1"/>
    <property type="molecule type" value="Genomic_DNA"/>
</dbReference>
<dbReference type="PANTHER" id="PTHR24347">
    <property type="entry name" value="SERINE/THREONINE-PROTEIN KINASE"/>
    <property type="match status" value="1"/>
</dbReference>